<dbReference type="GO" id="GO:0016747">
    <property type="term" value="F:acyltransferase activity, transferring groups other than amino-acyl groups"/>
    <property type="evidence" value="ECO:0007669"/>
    <property type="project" value="InterPro"/>
</dbReference>
<feature type="transmembrane region" description="Helical" evidence="1">
    <location>
        <begin position="269"/>
        <end position="287"/>
    </location>
</feature>
<dbReference type="GO" id="GO:0009103">
    <property type="term" value="P:lipopolysaccharide biosynthetic process"/>
    <property type="evidence" value="ECO:0007669"/>
    <property type="project" value="TreeGrafter"/>
</dbReference>
<dbReference type="InterPro" id="IPR002656">
    <property type="entry name" value="Acyl_transf_3_dom"/>
</dbReference>
<feature type="transmembrane region" description="Helical" evidence="1">
    <location>
        <begin position="186"/>
        <end position="205"/>
    </location>
</feature>
<dbReference type="PANTHER" id="PTHR23028">
    <property type="entry name" value="ACETYLTRANSFERASE"/>
    <property type="match status" value="1"/>
</dbReference>
<reference evidence="4" key="1">
    <citation type="submission" date="2019-07" db="EMBL/GenBank/DDBJ databases">
        <title>Chitinimonas sp. nov., isolated from Ny-Alesund, arctica soil.</title>
        <authorList>
            <person name="Xu Q."/>
            <person name="Peng F."/>
        </authorList>
    </citation>
    <scope>NUCLEOTIDE SEQUENCE [LARGE SCALE GENOMIC DNA]</scope>
    <source>
        <strain evidence="4">R3-44</strain>
    </source>
</reference>
<evidence type="ECO:0000259" key="2">
    <source>
        <dbReference type="Pfam" id="PF01757"/>
    </source>
</evidence>
<evidence type="ECO:0000313" key="3">
    <source>
        <dbReference type="EMBL" id="QDQ25402.1"/>
    </source>
</evidence>
<proteinExistence type="predicted"/>
<feature type="transmembrane region" description="Helical" evidence="1">
    <location>
        <begin position="20"/>
        <end position="43"/>
    </location>
</feature>
<organism evidence="3 4">
    <name type="scientific">Chitinimonas arctica</name>
    <dbReference type="NCBI Taxonomy" id="2594795"/>
    <lineage>
        <taxon>Bacteria</taxon>
        <taxon>Pseudomonadati</taxon>
        <taxon>Pseudomonadota</taxon>
        <taxon>Betaproteobacteria</taxon>
        <taxon>Neisseriales</taxon>
        <taxon>Chitinibacteraceae</taxon>
        <taxon>Chitinimonas</taxon>
    </lineage>
</organism>
<feature type="transmembrane region" description="Helical" evidence="1">
    <location>
        <begin position="339"/>
        <end position="360"/>
    </location>
</feature>
<evidence type="ECO:0000313" key="4">
    <source>
        <dbReference type="Proteomes" id="UP000317550"/>
    </source>
</evidence>
<feature type="transmembrane region" description="Helical" evidence="1">
    <location>
        <begin position="246"/>
        <end position="263"/>
    </location>
</feature>
<gene>
    <name evidence="3" type="ORF">FNU76_02985</name>
</gene>
<dbReference type="AlphaFoldDB" id="A0A516SB75"/>
<feature type="transmembrane region" description="Helical" evidence="1">
    <location>
        <begin position="96"/>
        <end position="119"/>
    </location>
</feature>
<dbReference type="Pfam" id="PF01757">
    <property type="entry name" value="Acyl_transf_3"/>
    <property type="match status" value="1"/>
</dbReference>
<sequence length="387" mass="43141">MSETFLARNPRIDLLRGIAIALVLLLHFHLAYGLHISVFAEWFSPKAVKMVAINGNFGVTLFFVISGFLITGSVLQRHGSLANIDLKAFYAYRASRILPCLLLALAVIVGLGSLELPFFGNSDDGQVRSASYFWISAGSVLTFWHNVLMQEVGWFNYCLNIYWSLSVEEMFYLGFPLLCLLFRRDWLIILACLAFIVIGPYYRSLHSDDELFFECGYLACFDAIAIGCLAAMLARRIKLASRMGQLAQVLAAVLLAAVYLRGIHGNEVFGFSLVALAGAVLLIGATGKQAGPLLRSAPLAAVRWMGRHSYELYLFHIIVLALMRNLIPTEAMPYAYKPLWLALFLVLSALLAGVVAKWYAEPLNRRVRKRLVQVKTNVQVVPREVTV</sequence>
<keyword evidence="1" id="KW-0472">Membrane</keyword>
<feature type="domain" description="Acyltransferase 3" evidence="2">
    <location>
        <begin position="10"/>
        <end position="356"/>
    </location>
</feature>
<protein>
    <submittedName>
        <fullName evidence="3">Acyltransferase</fullName>
    </submittedName>
</protein>
<feature type="transmembrane region" description="Helical" evidence="1">
    <location>
        <begin position="55"/>
        <end position="76"/>
    </location>
</feature>
<dbReference type="RefSeq" id="WP_143856327.1">
    <property type="nucleotide sequence ID" value="NZ_CP041730.1"/>
</dbReference>
<evidence type="ECO:0000256" key="1">
    <source>
        <dbReference type="SAM" id="Phobius"/>
    </source>
</evidence>
<dbReference type="OrthoDB" id="3404679at2"/>
<keyword evidence="4" id="KW-1185">Reference proteome</keyword>
<keyword evidence="3" id="KW-0012">Acyltransferase</keyword>
<keyword evidence="1" id="KW-0812">Transmembrane</keyword>
<name>A0A516SB75_9NEIS</name>
<feature type="transmembrane region" description="Helical" evidence="1">
    <location>
        <begin position="131"/>
        <end position="149"/>
    </location>
</feature>
<keyword evidence="1" id="KW-1133">Transmembrane helix</keyword>
<dbReference type="Proteomes" id="UP000317550">
    <property type="component" value="Chromosome"/>
</dbReference>
<keyword evidence="3" id="KW-0808">Transferase</keyword>
<feature type="transmembrane region" description="Helical" evidence="1">
    <location>
        <begin position="211"/>
        <end position="234"/>
    </location>
</feature>
<feature type="transmembrane region" description="Helical" evidence="1">
    <location>
        <begin position="161"/>
        <end position="181"/>
    </location>
</feature>
<dbReference type="PANTHER" id="PTHR23028:SF53">
    <property type="entry name" value="ACYL_TRANSF_3 DOMAIN-CONTAINING PROTEIN"/>
    <property type="match status" value="1"/>
</dbReference>
<dbReference type="InterPro" id="IPR050879">
    <property type="entry name" value="Acyltransferase_3"/>
</dbReference>
<dbReference type="KEGG" id="cari:FNU76_02985"/>
<accession>A0A516SB75</accession>
<dbReference type="GO" id="GO:0016020">
    <property type="term" value="C:membrane"/>
    <property type="evidence" value="ECO:0007669"/>
    <property type="project" value="TreeGrafter"/>
</dbReference>
<dbReference type="EMBL" id="CP041730">
    <property type="protein sequence ID" value="QDQ25402.1"/>
    <property type="molecule type" value="Genomic_DNA"/>
</dbReference>